<dbReference type="AlphaFoldDB" id="A0AAF0IIX9"/>
<feature type="domain" description="GCN5-related N-acetyltransferase Rv2170-like" evidence="1">
    <location>
        <begin position="290"/>
        <end position="376"/>
    </location>
</feature>
<keyword evidence="3" id="KW-1185">Reference proteome</keyword>
<dbReference type="InterPro" id="IPR016181">
    <property type="entry name" value="Acyl_CoA_acyltransferase"/>
</dbReference>
<dbReference type="PANTHER" id="PTHR20958:SF6">
    <property type="entry name" value="GLYCINE N-ACYLTRANSFERASE-LIKE PROTEIN"/>
    <property type="match status" value="1"/>
</dbReference>
<accession>A0AAF0IIX9</accession>
<dbReference type="InterPro" id="IPR053225">
    <property type="entry name" value="Acyl-CoA_N-acyltransferase"/>
</dbReference>
<dbReference type="Gene3D" id="3.40.630.30">
    <property type="match status" value="1"/>
</dbReference>
<dbReference type="EMBL" id="CP120628">
    <property type="protein sequence ID" value="WEW58136.1"/>
    <property type="molecule type" value="Genomic_DNA"/>
</dbReference>
<evidence type="ECO:0000313" key="3">
    <source>
        <dbReference type="Proteomes" id="UP001219355"/>
    </source>
</evidence>
<dbReference type="InterPro" id="IPR013653">
    <property type="entry name" value="GCN5-like_dom"/>
</dbReference>
<name>A0AAF0IIX9_9EURO</name>
<evidence type="ECO:0000313" key="2">
    <source>
        <dbReference type="EMBL" id="WEW58136.1"/>
    </source>
</evidence>
<gene>
    <name evidence="2" type="ORF">PRK78_003603</name>
</gene>
<organism evidence="2 3">
    <name type="scientific">Emydomyces testavorans</name>
    <dbReference type="NCBI Taxonomy" id="2070801"/>
    <lineage>
        <taxon>Eukaryota</taxon>
        <taxon>Fungi</taxon>
        <taxon>Dikarya</taxon>
        <taxon>Ascomycota</taxon>
        <taxon>Pezizomycotina</taxon>
        <taxon>Eurotiomycetes</taxon>
        <taxon>Eurotiomycetidae</taxon>
        <taxon>Onygenales</taxon>
        <taxon>Nannizziopsiaceae</taxon>
        <taxon>Emydomyces</taxon>
    </lineage>
</organism>
<dbReference type="Pfam" id="PF08445">
    <property type="entry name" value="FR47"/>
    <property type="match status" value="1"/>
</dbReference>
<dbReference type="GO" id="GO:0016747">
    <property type="term" value="F:acyltransferase activity, transferring groups other than amino-acyl groups"/>
    <property type="evidence" value="ECO:0007669"/>
    <property type="project" value="InterPro"/>
</dbReference>
<dbReference type="Proteomes" id="UP001219355">
    <property type="component" value="Chromosome 2"/>
</dbReference>
<dbReference type="PANTHER" id="PTHR20958">
    <property type="entry name" value="GLYCINE N-ACYLTRANSFERASE-LIKE PROTEIN"/>
    <property type="match status" value="1"/>
</dbReference>
<evidence type="ECO:0000259" key="1">
    <source>
        <dbReference type="Pfam" id="PF08445"/>
    </source>
</evidence>
<dbReference type="SUPFAM" id="SSF55729">
    <property type="entry name" value="Acyl-CoA N-acyltransferases (Nat)"/>
    <property type="match status" value="1"/>
</dbReference>
<reference evidence="2" key="1">
    <citation type="submission" date="2023-03" db="EMBL/GenBank/DDBJ databases">
        <title>Emydomyces testavorans Genome Sequence.</title>
        <authorList>
            <person name="Hoyer L."/>
        </authorList>
    </citation>
    <scope>NUCLEOTIDE SEQUENCE</scope>
    <source>
        <strain evidence="2">16-2883</strain>
    </source>
</reference>
<protein>
    <recommendedName>
        <fullName evidence="1">GCN5-related N-acetyltransferase Rv2170-like domain-containing protein</fullName>
    </recommendedName>
</protein>
<sequence length="396" mass="44050">MALPKYYAHPEPDTLVPLLQSQLPRSGPLLRRIQHDIVRKSPTACYLATFSPAARPSAAFEPPTPWLVAYVDLYVWPETQVWVYSSLEAEGTTSCGDRSTFKSSDFHLNQARMQVIGLISHCFEELFPRFLASSGVLDSSTTGRYKDQLRSPPPNPPTTLLLGTVHSGVVKLLRDAMTLSGPLPYPRYHLPYADDCMKYSFCRLSYDPACNHTPLILPPGYRCRSLNGLEGFQPYQYGLVRSRTYIARSKTALQNMASVVLYYDGPEDSKQETNGDEGNQETKDAQEMPIAWTFLGYDASLLSLYVEPEHRGRGLAAFLAKSVMQRGMLEKGQFSLAMEHEKEDGWAFADVALDNHASRRVMEKMGGEPAWTAAWIVAQPCRGEQCASCTGNGTSG</sequence>
<proteinExistence type="predicted"/>